<feature type="compositionally biased region" description="Basic and acidic residues" evidence="4">
    <location>
        <begin position="85"/>
        <end position="104"/>
    </location>
</feature>
<keyword evidence="7" id="KW-1185">Reference proteome</keyword>
<organism evidence="6 7">
    <name type="scientific">Gossypium trilobum</name>
    <dbReference type="NCBI Taxonomy" id="34281"/>
    <lineage>
        <taxon>Eukaryota</taxon>
        <taxon>Viridiplantae</taxon>
        <taxon>Streptophyta</taxon>
        <taxon>Embryophyta</taxon>
        <taxon>Tracheophyta</taxon>
        <taxon>Spermatophyta</taxon>
        <taxon>Magnoliopsida</taxon>
        <taxon>eudicotyledons</taxon>
        <taxon>Gunneridae</taxon>
        <taxon>Pentapetalae</taxon>
        <taxon>rosids</taxon>
        <taxon>malvids</taxon>
        <taxon>Malvales</taxon>
        <taxon>Malvaceae</taxon>
        <taxon>Malvoideae</taxon>
        <taxon>Gossypium</taxon>
    </lineage>
</organism>
<dbReference type="Pfam" id="PF02892">
    <property type="entry name" value="zf-BED"/>
    <property type="match status" value="1"/>
</dbReference>
<evidence type="ECO:0000256" key="1">
    <source>
        <dbReference type="ARBA" id="ARBA00022723"/>
    </source>
</evidence>
<feature type="compositionally biased region" description="Basic and acidic residues" evidence="4">
    <location>
        <begin position="118"/>
        <end position="136"/>
    </location>
</feature>
<keyword evidence="3" id="KW-0862">Zinc</keyword>
<accession>A0A7J9ETV9</accession>
<dbReference type="PANTHER" id="PTHR46951">
    <property type="entry name" value="BED-TYPE DOMAIN-CONTAINING PROTEIN"/>
    <property type="match status" value="1"/>
</dbReference>
<keyword evidence="1" id="KW-0479">Metal-binding</keyword>
<feature type="domain" description="BED-type" evidence="5">
    <location>
        <begin position="20"/>
        <end position="54"/>
    </location>
</feature>
<dbReference type="GO" id="GO:0008270">
    <property type="term" value="F:zinc ion binding"/>
    <property type="evidence" value="ECO:0007669"/>
    <property type="project" value="UniProtKB-KW"/>
</dbReference>
<dbReference type="GO" id="GO:0003677">
    <property type="term" value="F:DNA binding"/>
    <property type="evidence" value="ECO:0007669"/>
    <property type="project" value="InterPro"/>
</dbReference>
<proteinExistence type="predicted"/>
<sequence>RPCSRNKEDAAPSDDYGWRWGEPVEGNHNNVKCRFCGRMIKGGITQLKEHLAAKKENVARCPHVSVEVRKAIAQQLLEYRIEKAAKQRRKEELEERIRLGDRGDYGNSGGDDDDDELTITRRESMRSQVEWEERQCRRARTG</sequence>
<name>A0A7J9ETV9_9ROSI</name>
<dbReference type="EMBL" id="JABEZW010000009">
    <property type="protein sequence ID" value="MBA0776154.1"/>
    <property type="molecule type" value="Genomic_DNA"/>
</dbReference>
<dbReference type="InterPro" id="IPR003656">
    <property type="entry name" value="Znf_BED"/>
</dbReference>
<evidence type="ECO:0000256" key="3">
    <source>
        <dbReference type="ARBA" id="ARBA00022833"/>
    </source>
</evidence>
<comment type="caution">
    <text evidence="6">The sequence shown here is derived from an EMBL/GenBank/DDBJ whole genome shotgun (WGS) entry which is preliminary data.</text>
</comment>
<feature type="region of interest" description="Disordered" evidence="4">
    <location>
        <begin position="85"/>
        <end position="142"/>
    </location>
</feature>
<evidence type="ECO:0000313" key="7">
    <source>
        <dbReference type="Proteomes" id="UP000593568"/>
    </source>
</evidence>
<keyword evidence="2" id="KW-0863">Zinc-finger</keyword>
<dbReference type="PANTHER" id="PTHR46951:SF2">
    <property type="entry name" value="BED-TYPE DOMAIN-CONTAINING PROTEIN"/>
    <property type="match status" value="1"/>
</dbReference>
<gene>
    <name evidence="6" type="ORF">Gotri_011195</name>
</gene>
<evidence type="ECO:0000313" key="6">
    <source>
        <dbReference type="EMBL" id="MBA0776154.1"/>
    </source>
</evidence>
<feature type="region of interest" description="Disordered" evidence="4">
    <location>
        <begin position="1"/>
        <end position="21"/>
    </location>
</feature>
<feature type="non-terminal residue" evidence="6">
    <location>
        <position position="1"/>
    </location>
</feature>
<dbReference type="Proteomes" id="UP000593568">
    <property type="component" value="Unassembled WGS sequence"/>
</dbReference>
<feature type="compositionally biased region" description="Basic and acidic residues" evidence="4">
    <location>
        <begin position="1"/>
        <end position="10"/>
    </location>
</feature>
<protein>
    <recommendedName>
        <fullName evidence="5">BED-type domain-containing protein</fullName>
    </recommendedName>
</protein>
<evidence type="ECO:0000256" key="2">
    <source>
        <dbReference type="ARBA" id="ARBA00022771"/>
    </source>
</evidence>
<dbReference type="AlphaFoldDB" id="A0A7J9ETV9"/>
<evidence type="ECO:0000256" key="4">
    <source>
        <dbReference type="SAM" id="MobiDB-lite"/>
    </source>
</evidence>
<reference evidence="6 7" key="1">
    <citation type="journal article" date="2019" name="Genome Biol. Evol.">
        <title>Insights into the evolution of the New World diploid cottons (Gossypium, subgenus Houzingenia) based on genome sequencing.</title>
        <authorList>
            <person name="Grover C.E."/>
            <person name="Arick M.A. 2nd"/>
            <person name="Thrash A."/>
            <person name="Conover J.L."/>
            <person name="Sanders W.S."/>
            <person name="Peterson D.G."/>
            <person name="Frelichowski J.E."/>
            <person name="Scheffler J.A."/>
            <person name="Scheffler B.E."/>
            <person name="Wendel J.F."/>
        </authorList>
    </citation>
    <scope>NUCLEOTIDE SEQUENCE [LARGE SCALE GENOMIC DNA]</scope>
    <source>
        <strain evidence="6">8</strain>
        <tissue evidence="6">Leaf</tissue>
    </source>
</reference>
<evidence type="ECO:0000259" key="5">
    <source>
        <dbReference type="Pfam" id="PF02892"/>
    </source>
</evidence>